<dbReference type="EMBL" id="VBUT01000017">
    <property type="protein sequence ID" value="TLF72419.1"/>
    <property type="molecule type" value="Genomic_DNA"/>
</dbReference>
<feature type="compositionally biased region" description="Basic residues" evidence="1">
    <location>
        <begin position="120"/>
        <end position="133"/>
    </location>
</feature>
<protein>
    <recommendedName>
        <fullName evidence="3">Restriction endonuclease type IV Mrr domain-containing protein</fullName>
    </recommendedName>
</protein>
<evidence type="ECO:0000313" key="4">
    <source>
        <dbReference type="EMBL" id="TLF72419.1"/>
    </source>
</evidence>
<dbReference type="SUPFAM" id="SSF52980">
    <property type="entry name" value="Restriction endonuclease-like"/>
    <property type="match status" value="1"/>
</dbReference>
<organism evidence="4 5">
    <name type="scientific">Nocardia cyriacigeorgica</name>
    <dbReference type="NCBI Taxonomy" id="135487"/>
    <lineage>
        <taxon>Bacteria</taxon>
        <taxon>Bacillati</taxon>
        <taxon>Actinomycetota</taxon>
        <taxon>Actinomycetes</taxon>
        <taxon>Mycobacteriales</taxon>
        <taxon>Nocardiaceae</taxon>
        <taxon>Nocardia</taxon>
    </lineage>
</organism>
<feature type="transmembrane region" description="Helical" evidence="2">
    <location>
        <begin position="325"/>
        <end position="346"/>
    </location>
</feature>
<evidence type="ECO:0000256" key="1">
    <source>
        <dbReference type="SAM" id="MobiDB-lite"/>
    </source>
</evidence>
<dbReference type="Gene3D" id="3.40.1350.10">
    <property type="match status" value="1"/>
</dbReference>
<dbReference type="GO" id="GO:0009307">
    <property type="term" value="P:DNA restriction-modification system"/>
    <property type="evidence" value="ECO:0007669"/>
    <property type="project" value="InterPro"/>
</dbReference>
<feature type="transmembrane region" description="Helical" evidence="2">
    <location>
        <begin position="293"/>
        <end position="313"/>
    </location>
</feature>
<dbReference type="Proteomes" id="UP000306378">
    <property type="component" value="Unassembled WGS sequence"/>
</dbReference>
<dbReference type="AlphaFoldDB" id="A0A5R8N9P6"/>
<evidence type="ECO:0000256" key="2">
    <source>
        <dbReference type="SAM" id="Phobius"/>
    </source>
</evidence>
<feature type="region of interest" description="Disordered" evidence="1">
    <location>
        <begin position="120"/>
        <end position="155"/>
    </location>
</feature>
<dbReference type="Pfam" id="PF04471">
    <property type="entry name" value="Mrr_cat"/>
    <property type="match status" value="1"/>
</dbReference>
<keyword evidence="2" id="KW-1133">Transmembrane helix</keyword>
<dbReference type="GO" id="GO:0003677">
    <property type="term" value="F:DNA binding"/>
    <property type="evidence" value="ECO:0007669"/>
    <property type="project" value="InterPro"/>
</dbReference>
<feature type="domain" description="Restriction endonuclease type IV Mrr" evidence="3">
    <location>
        <begin position="10"/>
        <end position="99"/>
    </location>
</feature>
<name>A0A5R8N9P6_9NOCA</name>
<sequence length="350" mass="37804">MQYIKTFAQAEQNAAQQMRALGYTDARVTPPGPDGGIDVLSSTAVAQVKWRGAQVSRPELHRLYGARGSRHHLAMLFFAASKYSGPAIEYANEVDIALFEYSPTGELDPINRSAQRIVAKARNRPRPGGKARSRAVATHTPAVTTATATAGPKHPDAWMLRAQARLAEVAQRLDAHTKTRETGRSRSQRVDLSKKAPQQPDPWTSHAKARLSQVAQRLESKAASRTTEPQLSNSSAKQRRKDYREQIQTLNRISASSPNRHPRPVTVDAGFPPPPPGTSGAPKRALSGWTRELAIAGSLGLGLLAVGFLVLAVTALNAEEAARTWITVLSLLVAVVSGGGSFALIVRLRE</sequence>
<proteinExistence type="predicted"/>
<feature type="compositionally biased region" description="Polar residues" evidence="1">
    <location>
        <begin position="246"/>
        <end position="259"/>
    </location>
</feature>
<keyword evidence="2" id="KW-0812">Transmembrane</keyword>
<keyword evidence="2" id="KW-0472">Membrane</keyword>
<feature type="compositionally biased region" description="Polar residues" evidence="1">
    <location>
        <begin position="223"/>
        <end position="236"/>
    </location>
</feature>
<reference evidence="4 5" key="1">
    <citation type="submission" date="2019-05" db="EMBL/GenBank/DDBJ databases">
        <title>Genomes sequences of two Nocardia cyriacigeorgica environmental isolates, type strains Nocardia asteroides ATCC 19247 and Nocardia cyriacigeorgica DSM 44484.</title>
        <authorList>
            <person name="Vautrin F."/>
            <person name="Bergeron E."/>
            <person name="Dubost A."/>
            <person name="Abrouk D."/>
            <person name="Rodriguez Nava V."/>
            <person name="Pujic P."/>
        </authorList>
    </citation>
    <scope>NUCLEOTIDE SEQUENCE [LARGE SCALE GENOMIC DNA]</scope>
    <source>
        <strain evidence="4 5">EML 446</strain>
    </source>
</reference>
<feature type="region of interest" description="Disordered" evidence="1">
    <location>
        <begin position="174"/>
        <end position="284"/>
    </location>
</feature>
<dbReference type="GO" id="GO:0004519">
    <property type="term" value="F:endonuclease activity"/>
    <property type="evidence" value="ECO:0007669"/>
    <property type="project" value="InterPro"/>
</dbReference>
<gene>
    <name evidence="4" type="ORF">FEK34_29125</name>
</gene>
<dbReference type="InterPro" id="IPR007560">
    <property type="entry name" value="Restrct_endonuc_IV_Mrr"/>
</dbReference>
<feature type="compositionally biased region" description="Basic and acidic residues" evidence="1">
    <location>
        <begin position="174"/>
        <end position="194"/>
    </location>
</feature>
<dbReference type="RefSeq" id="WP_081505419.1">
    <property type="nucleotide sequence ID" value="NZ_AP026975.1"/>
</dbReference>
<evidence type="ECO:0000259" key="3">
    <source>
        <dbReference type="Pfam" id="PF04471"/>
    </source>
</evidence>
<comment type="caution">
    <text evidence="4">The sequence shown here is derived from an EMBL/GenBank/DDBJ whole genome shotgun (WGS) entry which is preliminary data.</text>
</comment>
<dbReference type="InterPro" id="IPR011856">
    <property type="entry name" value="tRNA_endonuc-like_dom_sf"/>
</dbReference>
<feature type="compositionally biased region" description="Low complexity" evidence="1">
    <location>
        <begin position="135"/>
        <end position="150"/>
    </location>
</feature>
<accession>A0A5R8N9P6</accession>
<evidence type="ECO:0000313" key="5">
    <source>
        <dbReference type="Proteomes" id="UP000306378"/>
    </source>
</evidence>
<dbReference type="InterPro" id="IPR011335">
    <property type="entry name" value="Restrct_endonuc-II-like"/>
</dbReference>